<evidence type="ECO:0000313" key="18">
    <source>
        <dbReference type="Proteomes" id="UP000694700"/>
    </source>
</evidence>
<dbReference type="AlphaFoldDB" id="A0A8C1VFG8"/>
<sequence>MGLMQCVLGFLVLVAFDHVYSARSMARVFQPWVFQPWVFQPRVFQPRMLIQEPQSVDSQLGEQWDPIQGSNGVQPQKPQLAPLTSNLAPSSIQSKQELLGPVRELAWKFPKVQEEPVQPDINFELQQPRPYDSVAVQCWENGVHVEVKQDFFGNGQLLEPSLLSLGGCGVGNVDATSRVLIFDSPLQECDSQLMVTENELVYIFTLDYRPAALQSTPIVRSSGATVGIKCHYPRRHNVSSNEVQPAWIPYASTQVAEDVLVFSLKIMTDDWMFERPSTIFFLGDVLNIQASVKQYKHVPLRIFVDNCVATKGPDVKSAPKYSFIENHGCLTDAKYTGSISKFLPRVQDDKLQFQLEAFRFQEESSGAIYITCFLKASAASVQVNEDHKACSFKANGWVSSDGSDEVCGCCDTGCGLRTDSVLTEVPGFQWEARAQVGPLQVRENQLQAKNVI</sequence>
<feature type="signal peptide" evidence="14">
    <location>
        <begin position="1"/>
        <end position="21"/>
    </location>
</feature>
<dbReference type="GO" id="GO:0035804">
    <property type="term" value="F:structural constituent of egg coat"/>
    <property type="evidence" value="ECO:0007669"/>
    <property type="project" value="UniProtKB-UniRule"/>
</dbReference>
<dbReference type="InterPro" id="IPR042235">
    <property type="entry name" value="ZP-C_dom"/>
</dbReference>
<keyword evidence="11" id="KW-0472">Membrane</keyword>
<evidence type="ECO:0000256" key="15">
    <source>
        <dbReference type="SAM" id="MobiDB-lite"/>
    </source>
</evidence>
<comment type="similarity">
    <text evidence="2 14">Belongs to the ZP domain family. ZPC subfamily.</text>
</comment>
<dbReference type="InterPro" id="IPR001507">
    <property type="entry name" value="ZP_dom"/>
</dbReference>
<evidence type="ECO:0000256" key="8">
    <source>
        <dbReference type="ARBA" id="ARBA00022692"/>
    </source>
</evidence>
<comment type="subcellular location">
    <subcellularLocation>
        <location evidence="1">Secreted</location>
        <location evidence="1">Extracellular space</location>
        <location evidence="1">Extracellular matrix</location>
    </subcellularLocation>
    <subcellularLocation>
        <location evidence="14">Zona pellucida</location>
    </subcellularLocation>
    <subcellularLocation>
        <location evidence="14">Cell membrane</location>
        <topology evidence="14">Single-pass type I membrane protein</topology>
    </subcellularLocation>
</comment>
<keyword evidence="6 14" id="KW-0272">Extracellular matrix</keyword>
<dbReference type="PRINTS" id="PR00023">
    <property type="entry name" value="ZPELLUCIDA"/>
</dbReference>
<feature type="chain" id="PRO_5034514007" description="Zona pellucida sperm-binding protein 3" evidence="14">
    <location>
        <begin position="22"/>
        <end position="452"/>
    </location>
</feature>
<proteinExistence type="inferred from homology"/>
<evidence type="ECO:0000256" key="9">
    <source>
        <dbReference type="ARBA" id="ARBA00022729"/>
    </source>
</evidence>
<dbReference type="Gene3D" id="2.60.40.3210">
    <property type="entry name" value="Zona pellucida, ZP-N domain"/>
    <property type="match status" value="1"/>
</dbReference>
<evidence type="ECO:0000256" key="12">
    <source>
        <dbReference type="ARBA" id="ARBA00023157"/>
    </source>
</evidence>
<keyword evidence="7 14" id="KW-0165">Cleavage on pair of basic residues</keyword>
<dbReference type="PROSITE" id="PS51034">
    <property type="entry name" value="ZP_2"/>
    <property type="match status" value="1"/>
</dbReference>
<dbReference type="FunFam" id="2.60.40.3210:FF:000001">
    <property type="entry name" value="Zona pellucida sperm-binding protein 3"/>
    <property type="match status" value="1"/>
</dbReference>
<comment type="PTM">
    <text evidence="14">Proteolytically cleaved before the transmembrane segment to yield the secreted ectodomain incorporated in the zona pellucida.</text>
</comment>
<keyword evidence="5 14" id="KW-0964">Secreted</keyword>
<evidence type="ECO:0000256" key="5">
    <source>
        <dbReference type="ARBA" id="ARBA00022525"/>
    </source>
</evidence>
<evidence type="ECO:0000256" key="11">
    <source>
        <dbReference type="ARBA" id="ARBA00023136"/>
    </source>
</evidence>
<evidence type="ECO:0000256" key="14">
    <source>
        <dbReference type="RuleBase" id="RU367066"/>
    </source>
</evidence>
<keyword evidence="9 14" id="KW-0732">Signal</keyword>
<evidence type="ECO:0000256" key="7">
    <source>
        <dbReference type="ARBA" id="ARBA00022685"/>
    </source>
</evidence>
<accession>A0A8C1VFG8</accession>
<keyword evidence="4 14" id="KW-1003">Cell membrane</keyword>
<dbReference type="SMART" id="SM00241">
    <property type="entry name" value="ZP"/>
    <property type="match status" value="1"/>
</dbReference>
<dbReference type="InterPro" id="IPR055356">
    <property type="entry name" value="ZP-N"/>
</dbReference>
<keyword evidence="13" id="KW-0325">Glycoprotein</keyword>
<feature type="compositionally biased region" description="Polar residues" evidence="15">
    <location>
        <begin position="68"/>
        <end position="80"/>
    </location>
</feature>
<dbReference type="GO" id="GO:0035805">
    <property type="term" value="C:egg coat"/>
    <property type="evidence" value="ECO:0007669"/>
    <property type="project" value="UniProtKB-SubCell"/>
</dbReference>
<reference evidence="17" key="1">
    <citation type="submission" date="2025-08" db="UniProtKB">
        <authorList>
            <consortium name="Ensembl"/>
        </authorList>
    </citation>
    <scope>IDENTIFICATION</scope>
</reference>
<protein>
    <recommendedName>
        <fullName evidence="3 14">Zona pellucida sperm-binding protein 3</fullName>
    </recommendedName>
</protein>
<feature type="domain" description="ZP" evidence="16">
    <location>
        <begin position="137"/>
        <end position="397"/>
    </location>
</feature>
<evidence type="ECO:0000313" key="17">
    <source>
        <dbReference type="Ensembl" id="ENSCCRP00015051289.1"/>
    </source>
</evidence>
<comment type="domain">
    <text evidence="14">The ZP domain is involved in the polymerization of the ZP proteins to form the zona pellucida.</text>
</comment>
<dbReference type="Pfam" id="PF00100">
    <property type="entry name" value="Zona_pellucida"/>
    <property type="match status" value="1"/>
</dbReference>
<dbReference type="FunFam" id="2.60.40.4100:FF:000002">
    <property type="entry name" value="Zona pellucida sperm-binding protein 3"/>
    <property type="match status" value="1"/>
</dbReference>
<dbReference type="PANTHER" id="PTHR11576:SF2">
    <property type="entry name" value="ZONA PELLUCIDA SPERM-BINDING PROTEIN 3"/>
    <property type="match status" value="1"/>
</dbReference>
<dbReference type="Gene3D" id="2.60.40.4100">
    <property type="entry name" value="Zona pellucida, ZP-C domain"/>
    <property type="match status" value="1"/>
</dbReference>
<evidence type="ECO:0000256" key="4">
    <source>
        <dbReference type="ARBA" id="ARBA00022475"/>
    </source>
</evidence>
<dbReference type="GO" id="GO:0032190">
    <property type="term" value="F:acrosin binding"/>
    <property type="evidence" value="ECO:0007669"/>
    <property type="project" value="TreeGrafter"/>
</dbReference>
<dbReference type="GO" id="GO:0035803">
    <property type="term" value="P:egg coat formation"/>
    <property type="evidence" value="ECO:0007669"/>
    <property type="project" value="UniProtKB-UniRule"/>
</dbReference>
<dbReference type="GO" id="GO:0005886">
    <property type="term" value="C:plasma membrane"/>
    <property type="evidence" value="ECO:0007669"/>
    <property type="project" value="UniProtKB-SubCell"/>
</dbReference>
<feature type="region of interest" description="Disordered" evidence="15">
    <location>
        <begin position="61"/>
        <end position="80"/>
    </location>
</feature>
<dbReference type="GO" id="GO:0007339">
    <property type="term" value="P:binding of sperm to zona pellucida"/>
    <property type="evidence" value="ECO:0007669"/>
    <property type="project" value="UniProtKB-UniRule"/>
</dbReference>
<evidence type="ECO:0000256" key="6">
    <source>
        <dbReference type="ARBA" id="ARBA00022530"/>
    </source>
</evidence>
<evidence type="ECO:0000256" key="2">
    <source>
        <dbReference type="ARBA" id="ARBA00006735"/>
    </source>
</evidence>
<keyword evidence="8" id="KW-0812">Transmembrane</keyword>
<keyword evidence="10" id="KW-1133">Transmembrane helix</keyword>
<dbReference type="Proteomes" id="UP000694700">
    <property type="component" value="Unplaced"/>
</dbReference>
<dbReference type="InterPro" id="IPR048290">
    <property type="entry name" value="ZP_chr"/>
</dbReference>
<organism evidence="17 18">
    <name type="scientific">Cyprinus carpio</name>
    <name type="common">Common carp</name>
    <dbReference type="NCBI Taxonomy" id="7962"/>
    <lineage>
        <taxon>Eukaryota</taxon>
        <taxon>Metazoa</taxon>
        <taxon>Chordata</taxon>
        <taxon>Craniata</taxon>
        <taxon>Vertebrata</taxon>
        <taxon>Euteleostomi</taxon>
        <taxon>Actinopterygii</taxon>
        <taxon>Neopterygii</taxon>
        <taxon>Teleostei</taxon>
        <taxon>Ostariophysi</taxon>
        <taxon>Cypriniformes</taxon>
        <taxon>Cyprinidae</taxon>
        <taxon>Cyprininae</taxon>
        <taxon>Cyprinus</taxon>
    </lineage>
</organism>
<dbReference type="GO" id="GO:2000344">
    <property type="term" value="P:positive regulation of acrosome reaction"/>
    <property type="evidence" value="ECO:0007669"/>
    <property type="project" value="UniProtKB-UniRule"/>
</dbReference>
<dbReference type="Pfam" id="PF23344">
    <property type="entry name" value="ZP-N"/>
    <property type="match status" value="1"/>
</dbReference>
<name>A0A8C1VFG8_CYPCA</name>
<dbReference type="Ensembl" id="ENSCCRT00015053010.1">
    <property type="protein sequence ID" value="ENSCCRP00015051289.1"/>
    <property type="gene ID" value="ENSCCRG00015021197.1"/>
</dbReference>
<dbReference type="PANTHER" id="PTHR11576">
    <property type="entry name" value="ZONA PELLUCIDA SPERM-BINDING PROTEIN 3"/>
    <property type="match status" value="1"/>
</dbReference>
<evidence type="ECO:0000256" key="1">
    <source>
        <dbReference type="ARBA" id="ARBA00004498"/>
    </source>
</evidence>
<evidence type="ECO:0000256" key="10">
    <source>
        <dbReference type="ARBA" id="ARBA00022989"/>
    </source>
</evidence>
<evidence type="ECO:0000256" key="13">
    <source>
        <dbReference type="ARBA" id="ARBA00023180"/>
    </source>
</evidence>
<keyword evidence="12 14" id="KW-1015">Disulfide bond</keyword>
<dbReference type="InterPro" id="IPR055355">
    <property type="entry name" value="ZP-C"/>
</dbReference>
<evidence type="ECO:0000259" key="16">
    <source>
        <dbReference type="PROSITE" id="PS51034"/>
    </source>
</evidence>
<comment type="function">
    <text evidence="14">Component of the zona pellucida, an extracellular matrix surrounding oocytes which mediates sperm binding, induction of the acrosome reaction and prevents post-fertilization polyspermy. The zona pellucida is composed of 3 to 4 glycoproteins, ZP1, ZP2, ZP3, and ZP4. ZP3 is essential for sperm binding and zona matrix formation.</text>
</comment>
<evidence type="ECO:0000256" key="3">
    <source>
        <dbReference type="ARBA" id="ARBA00017980"/>
    </source>
</evidence>